<evidence type="ECO:0000313" key="3">
    <source>
        <dbReference type="Proteomes" id="UP000444980"/>
    </source>
</evidence>
<evidence type="ECO:0000313" key="2">
    <source>
        <dbReference type="EMBL" id="GED97896.1"/>
    </source>
</evidence>
<dbReference type="SUPFAM" id="SSF51004">
    <property type="entry name" value="C-terminal (heme d1) domain of cytochrome cd1-nitrite reductase"/>
    <property type="match status" value="1"/>
</dbReference>
<keyword evidence="3" id="KW-1185">Reference proteome</keyword>
<name>A0A7I9UYC9_9ACTN</name>
<sequence>MTSRGIGQFRRGTATLAIGILPALTLVSPSTHAAPTAAVPYRVATVSAGVAEGAELAVDPGRRAVFIADGDDYNQKEDTTGAVLPYPHPLKPKVAVVGTDTRRVAHTIDYNGVPHRTTPMGPLTLPMPHVPVGLAVDPVRGRVLTSSARAGTAVIVPMGARRAGPADVVRTSIPLEHVMGIAADPKSGHAFIANSNANAVIVVDTATRREIAVVRDVFRPSLMSVDSARGRLYVGNADTKRKTANYVTVIDVATNRIIKKIPTAFNSRPTVDPATGRVYAASFATGEIAVIDPDSLTIVKRIATKTTPVNVAIDANRRLAYTANLFQRTISVLDLDSDRIIATVRTRDRPHTVAVDARSGRVFATGFQSPDLTVLSVTRPQRLGR</sequence>
<evidence type="ECO:0008006" key="4">
    <source>
        <dbReference type="Google" id="ProtNLM"/>
    </source>
</evidence>
<proteinExistence type="predicted"/>
<dbReference type="InterPro" id="IPR051200">
    <property type="entry name" value="Host-pathogen_enzymatic-act"/>
</dbReference>
<dbReference type="PANTHER" id="PTHR47197">
    <property type="entry name" value="PROTEIN NIRF"/>
    <property type="match status" value="1"/>
</dbReference>
<reference evidence="3" key="1">
    <citation type="submission" date="2019-06" db="EMBL/GenBank/DDBJ databases">
        <title>Gordonia isolated from sludge of a wastewater treatment plant.</title>
        <authorList>
            <person name="Tamura T."/>
            <person name="Aoyama K."/>
            <person name="Kang Y."/>
            <person name="Saito S."/>
            <person name="Akiyama N."/>
            <person name="Yazawa K."/>
            <person name="Gonoi T."/>
            <person name="Mikami Y."/>
        </authorList>
    </citation>
    <scope>NUCLEOTIDE SEQUENCE [LARGE SCALE GENOMIC DNA]</scope>
    <source>
        <strain evidence="3">NBRC 107697</strain>
    </source>
</reference>
<dbReference type="RefSeq" id="WP_161927157.1">
    <property type="nucleotide sequence ID" value="NZ_BJOU01000001.1"/>
</dbReference>
<dbReference type="InterPro" id="IPR011048">
    <property type="entry name" value="Haem_d1_sf"/>
</dbReference>
<dbReference type="PANTHER" id="PTHR47197:SF3">
    <property type="entry name" value="DIHYDRO-HEME D1 DEHYDROGENASE"/>
    <property type="match status" value="1"/>
</dbReference>
<gene>
    <name evidence="2" type="ORF">nbrc107697_19350</name>
</gene>
<dbReference type="InterPro" id="IPR015943">
    <property type="entry name" value="WD40/YVTN_repeat-like_dom_sf"/>
</dbReference>
<accession>A0A7I9UYC9</accession>
<feature type="chain" id="PRO_5029667309" description="YncE family protein" evidence="1">
    <location>
        <begin position="34"/>
        <end position="385"/>
    </location>
</feature>
<evidence type="ECO:0000256" key="1">
    <source>
        <dbReference type="SAM" id="SignalP"/>
    </source>
</evidence>
<dbReference type="OrthoDB" id="4368242at2"/>
<protein>
    <recommendedName>
        <fullName evidence="4">YncE family protein</fullName>
    </recommendedName>
</protein>
<dbReference type="AlphaFoldDB" id="A0A7I9UYC9"/>
<comment type="caution">
    <text evidence="2">The sequence shown here is derived from an EMBL/GenBank/DDBJ whole genome shotgun (WGS) entry which is preliminary data.</text>
</comment>
<dbReference type="Gene3D" id="2.130.10.10">
    <property type="entry name" value="YVTN repeat-like/Quinoprotein amine dehydrogenase"/>
    <property type="match status" value="2"/>
</dbReference>
<dbReference type="EMBL" id="BJOU01000001">
    <property type="protein sequence ID" value="GED97896.1"/>
    <property type="molecule type" value="Genomic_DNA"/>
</dbReference>
<feature type="signal peptide" evidence="1">
    <location>
        <begin position="1"/>
        <end position="33"/>
    </location>
</feature>
<keyword evidence="1" id="KW-0732">Signal</keyword>
<organism evidence="2 3">
    <name type="scientific">Gordonia crocea</name>
    <dbReference type="NCBI Taxonomy" id="589162"/>
    <lineage>
        <taxon>Bacteria</taxon>
        <taxon>Bacillati</taxon>
        <taxon>Actinomycetota</taxon>
        <taxon>Actinomycetes</taxon>
        <taxon>Mycobacteriales</taxon>
        <taxon>Gordoniaceae</taxon>
        <taxon>Gordonia</taxon>
    </lineage>
</organism>
<dbReference type="Proteomes" id="UP000444980">
    <property type="component" value="Unassembled WGS sequence"/>
</dbReference>